<dbReference type="Pfam" id="PF18571">
    <property type="entry name" value="VWA_3_C"/>
    <property type="match status" value="1"/>
</dbReference>
<dbReference type="PROSITE" id="PS50234">
    <property type="entry name" value="VWFA"/>
    <property type="match status" value="1"/>
</dbReference>
<evidence type="ECO:0000313" key="2">
    <source>
        <dbReference type="EMBL" id="MFD2419740.1"/>
    </source>
</evidence>
<name>A0ABW5FZM3_9PSEU</name>
<dbReference type="RefSeq" id="WP_378267770.1">
    <property type="nucleotide sequence ID" value="NZ_JBHUKR010000013.1"/>
</dbReference>
<dbReference type="PANTHER" id="PTHR45737">
    <property type="entry name" value="VON WILLEBRAND FACTOR A DOMAIN-CONTAINING PROTEIN 5A"/>
    <property type="match status" value="1"/>
</dbReference>
<organism evidence="2 3">
    <name type="scientific">Amycolatopsis pigmentata</name>
    <dbReference type="NCBI Taxonomy" id="450801"/>
    <lineage>
        <taxon>Bacteria</taxon>
        <taxon>Bacillati</taxon>
        <taxon>Actinomycetota</taxon>
        <taxon>Actinomycetes</taxon>
        <taxon>Pseudonocardiales</taxon>
        <taxon>Pseudonocardiaceae</taxon>
        <taxon>Amycolatopsis</taxon>
    </lineage>
</organism>
<protein>
    <submittedName>
        <fullName evidence="2">VWA domain-containing protein</fullName>
    </submittedName>
</protein>
<feature type="domain" description="VWFA" evidence="1">
    <location>
        <begin position="41"/>
        <end position="223"/>
    </location>
</feature>
<evidence type="ECO:0000259" key="1">
    <source>
        <dbReference type="PROSITE" id="PS50234"/>
    </source>
</evidence>
<dbReference type="Gene3D" id="1.20.120.1690">
    <property type="match status" value="1"/>
</dbReference>
<dbReference type="CDD" id="cd00198">
    <property type="entry name" value="vWFA"/>
    <property type="match status" value="1"/>
</dbReference>
<comment type="caution">
    <text evidence="2">The sequence shown here is derived from an EMBL/GenBank/DDBJ whole genome shotgun (WGS) entry which is preliminary data.</text>
</comment>
<dbReference type="Proteomes" id="UP001597417">
    <property type="component" value="Unassembled WGS sequence"/>
</dbReference>
<keyword evidence="3" id="KW-1185">Reference proteome</keyword>
<dbReference type="InterPro" id="IPR041176">
    <property type="entry name" value="VWA_3_C"/>
</dbReference>
<dbReference type="Gene3D" id="2.60.40.3670">
    <property type="match status" value="1"/>
</dbReference>
<sequence>MEFDLQVHQNKFLSEGDTTMTAVVTLAAKTGQAPEAEVEAAEVLLVDCSTSMRWPVAKIVAARQAAAAAIDVLRDGVFFAVVAGTTRARQVYPERGMARADRWSRTEAKTQVWTLAADGGTAIGTWLTMAGNLLAEHPGAVRHAILLTDGQNQAESSEQLGRVLDACEGRFTCDARGIGEDWDPAELTRIVTVLRGTADSVVDEKDLAEDFRRLTEHAMLKTVPDVRLRLAAMPFSRLDFVKQVHPMEYDLTGRLQRTEANLMELSTGAWSEGEEREYLVGFEFSPGEVTYGQDTQLGWLQVASGPGDPVPVIGNRTRDPVEATRIDPKVQKYTVQGELAQAMDEGFAAYQAKDLEKAQRAWGRAVRLTVESPNDEMRKRLAQLVDVIDAAKGDVRLKENLTRSQIMHAVLGSRISTYEAAVAGGGPREPREIPCPHCGSRHPAEERLCPKTFRKIR</sequence>
<dbReference type="Pfam" id="PF13768">
    <property type="entry name" value="VWA_3"/>
    <property type="match status" value="1"/>
</dbReference>
<dbReference type="SMART" id="SM00327">
    <property type="entry name" value="VWA"/>
    <property type="match status" value="1"/>
</dbReference>
<dbReference type="PANTHER" id="PTHR45737:SF6">
    <property type="entry name" value="VON WILLEBRAND FACTOR A DOMAIN-CONTAINING PROTEIN 5A"/>
    <property type="match status" value="1"/>
</dbReference>
<dbReference type="EMBL" id="JBHUKR010000013">
    <property type="protein sequence ID" value="MFD2419740.1"/>
    <property type="molecule type" value="Genomic_DNA"/>
</dbReference>
<reference evidence="3" key="1">
    <citation type="journal article" date="2019" name="Int. J. Syst. Evol. Microbiol.">
        <title>The Global Catalogue of Microorganisms (GCM) 10K type strain sequencing project: providing services to taxonomists for standard genome sequencing and annotation.</title>
        <authorList>
            <consortium name="The Broad Institute Genomics Platform"/>
            <consortium name="The Broad Institute Genome Sequencing Center for Infectious Disease"/>
            <person name="Wu L."/>
            <person name="Ma J."/>
        </authorList>
    </citation>
    <scope>NUCLEOTIDE SEQUENCE [LARGE SCALE GENOMIC DNA]</scope>
    <source>
        <strain evidence="3">CGMCC 4.7645</strain>
    </source>
</reference>
<dbReference type="InterPro" id="IPR002035">
    <property type="entry name" value="VWF_A"/>
</dbReference>
<dbReference type="SUPFAM" id="SSF53300">
    <property type="entry name" value="vWA-like"/>
    <property type="match status" value="1"/>
</dbReference>
<dbReference type="InterPro" id="IPR036465">
    <property type="entry name" value="vWFA_dom_sf"/>
</dbReference>
<evidence type="ECO:0000313" key="3">
    <source>
        <dbReference type="Proteomes" id="UP001597417"/>
    </source>
</evidence>
<proteinExistence type="predicted"/>
<dbReference type="Gene3D" id="3.40.50.410">
    <property type="entry name" value="von Willebrand factor, type A domain"/>
    <property type="match status" value="1"/>
</dbReference>
<gene>
    <name evidence="2" type="ORF">ACFSXZ_25760</name>
</gene>
<accession>A0ABW5FZM3</accession>